<dbReference type="RefSeq" id="XP_002423254.1">
    <property type="nucleotide sequence ID" value="XM_002423209.1"/>
</dbReference>
<gene>
    <name evidence="3" type="primary">8232724</name>
    <name evidence="2" type="ORF">Phum_PHUM045660</name>
</gene>
<dbReference type="AlphaFoldDB" id="E0VAW0"/>
<evidence type="ECO:0000313" key="4">
    <source>
        <dbReference type="Proteomes" id="UP000009046"/>
    </source>
</evidence>
<dbReference type="KEGG" id="phu:Phum_PHUM045660"/>
<dbReference type="EMBL" id="AAZO01000534">
    <property type="status" value="NOT_ANNOTATED_CDS"/>
    <property type="molecule type" value="Genomic_DNA"/>
</dbReference>
<dbReference type="GeneID" id="8232724"/>
<organism>
    <name type="scientific">Pediculus humanus subsp. corporis</name>
    <name type="common">Body louse</name>
    <dbReference type="NCBI Taxonomy" id="121224"/>
    <lineage>
        <taxon>Eukaryota</taxon>
        <taxon>Metazoa</taxon>
        <taxon>Ecdysozoa</taxon>
        <taxon>Arthropoda</taxon>
        <taxon>Hexapoda</taxon>
        <taxon>Insecta</taxon>
        <taxon>Pterygota</taxon>
        <taxon>Neoptera</taxon>
        <taxon>Paraneoptera</taxon>
        <taxon>Psocodea</taxon>
        <taxon>Troctomorpha</taxon>
        <taxon>Phthiraptera</taxon>
        <taxon>Anoplura</taxon>
        <taxon>Pediculidae</taxon>
        <taxon>Pediculus</taxon>
    </lineage>
</organism>
<proteinExistence type="predicted"/>
<dbReference type="CTD" id="8232724"/>
<feature type="compositionally biased region" description="Polar residues" evidence="1">
    <location>
        <begin position="78"/>
        <end position="89"/>
    </location>
</feature>
<dbReference type="EMBL" id="DS235018">
    <property type="protein sequence ID" value="EEB10516.1"/>
    <property type="molecule type" value="Genomic_DNA"/>
</dbReference>
<evidence type="ECO:0000256" key="1">
    <source>
        <dbReference type="SAM" id="MobiDB-lite"/>
    </source>
</evidence>
<dbReference type="InParanoid" id="E0VAW0"/>
<reference evidence="3" key="3">
    <citation type="submission" date="2020-05" db="UniProtKB">
        <authorList>
            <consortium name="EnsemblMetazoa"/>
        </authorList>
    </citation>
    <scope>IDENTIFICATION</scope>
    <source>
        <strain evidence="3">USDA</strain>
    </source>
</reference>
<feature type="compositionally biased region" description="Low complexity" evidence="1">
    <location>
        <begin position="542"/>
        <end position="555"/>
    </location>
</feature>
<dbReference type="HOGENOM" id="CLU_400788_0_0_1"/>
<dbReference type="Proteomes" id="UP000009046">
    <property type="component" value="Unassembled WGS sequence"/>
</dbReference>
<protein>
    <submittedName>
        <fullName evidence="2 3">Uncharacterized protein</fullName>
    </submittedName>
</protein>
<dbReference type="VEuPathDB" id="VectorBase:PHUM045660"/>
<name>E0VAW0_PEDHC</name>
<feature type="compositionally biased region" description="Basic and acidic residues" evidence="1">
    <location>
        <begin position="497"/>
        <end position="524"/>
    </location>
</feature>
<evidence type="ECO:0000313" key="2">
    <source>
        <dbReference type="EMBL" id="EEB10516.1"/>
    </source>
</evidence>
<reference evidence="2" key="1">
    <citation type="submission" date="2007-04" db="EMBL/GenBank/DDBJ databases">
        <title>Annotation of Pediculus humanus corporis strain USDA.</title>
        <authorList>
            <person name="Kirkness E."/>
            <person name="Hannick L."/>
            <person name="Hass B."/>
            <person name="Bruggner R."/>
            <person name="Lawson D."/>
            <person name="Bidwell S."/>
            <person name="Joardar V."/>
            <person name="Caler E."/>
            <person name="Walenz B."/>
            <person name="Inman J."/>
            <person name="Schobel S."/>
            <person name="Galinsky K."/>
            <person name="Amedeo P."/>
            <person name="Strausberg R."/>
        </authorList>
    </citation>
    <scope>NUCLEOTIDE SEQUENCE</scope>
    <source>
        <strain evidence="2">USDA</strain>
    </source>
</reference>
<feature type="compositionally biased region" description="Polar residues" evidence="1">
    <location>
        <begin position="167"/>
        <end position="177"/>
    </location>
</feature>
<feature type="region of interest" description="Disordered" evidence="1">
    <location>
        <begin position="407"/>
        <end position="432"/>
    </location>
</feature>
<evidence type="ECO:0000313" key="3">
    <source>
        <dbReference type="EnsemblMetazoa" id="PHUM045660-PA"/>
    </source>
</evidence>
<feature type="region of interest" description="Disordered" evidence="1">
    <location>
        <begin position="63"/>
        <end position="183"/>
    </location>
</feature>
<accession>E0VAW0</accession>
<keyword evidence="4" id="KW-1185">Reference proteome</keyword>
<dbReference type="OrthoDB" id="8196393at2759"/>
<feature type="compositionally biased region" description="Basic and acidic residues" evidence="1">
    <location>
        <begin position="122"/>
        <end position="136"/>
    </location>
</feature>
<dbReference type="EnsemblMetazoa" id="PHUM045660-RA">
    <property type="protein sequence ID" value="PHUM045660-PA"/>
    <property type="gene ID" value="PHUM045660"/>
</dbReference>
<sequence>MIKWLSGSRLKTLTENESPSPYTNDPLAVITGIGPGDGKCHIYSVSRVNPLFKEENNIDLTLKAHSDESSDQRLSPRKSISSGYESRFNSSSDSSSCTECDDKHFKKPIASVKREKRLTKQSKTEKKKRGDYDKWENVSSNQIYEEEEQEKNNSSNLKRRSRRIKNGTTTGPPSNLSPIPEGKVDCSIPPPIWPRVKNDATKINDDVCVDIEERPSRTYHNGTTNPVNFIFKYNERYPTGRYERTRMFEKHCFGKKTNFSNGFSSIKTEYEHNWVECCQNQCGGPSCFQDIEDSDKNVIKILHSENSLENLPRISKNELAEEVLRDLANLIAFAMSSRNSLSLGNLLKSLADSIQKSLDAFSQAKTDEDLRILSENLHRNKYLSKILSALLNHEGIQNIFIPRSNDDYDDDKNEIESSGTSRDLEKYTKKKSIRKSNQELNSYKLNSSKDDIYSSGSEGKNSTSSSSGCKDLYMSSNSSSSAGKDNVFSASSSSDSTVDRDKPDDPSSPEIVKKETEKEGKCPGDDDDDNILKRIHHEHDFSSSSGESAFGSSDISPPPSDSSSAKDILNPVFLHEDIYSVPKSMRNAIIGKSLGGRTKNADCDSVRNCGSSAFEKLISAKRKTSHDSCQLDDIGPLSSYIDEGKTRLSTAITSAKVDNTILKKVEHPYYSNEFNITFVLVIARKIS</sequence>
<reference evidence="2" key="2">
    <citation type="submission" date="2007-04" db="EMBL/GenBank/DDBJ databases">
        <title>The genome of the human body louse.</title>
        <authorList>
            <consortium name="The Human Body Louse Genome Consortium"/>
            <person name="Kirkness E."/>
            <person name="Walenz B."/>
            <person name="Hass B."/>
            <person name="Bruggner R."/>
            <person name="Strausberg R."/>
        </authorList>
    </citation>
    <scope>NUCLEOTIDE SEQUENCE</scope>
    <source>
        <strain evidence="2">USDA</strain>
    </source>
</reference>
<feature type="compositionally biased region" description="Low complexity" evidence="1">
    <location>
        <begin position="454"/>
        <end position="468"/>
    </location>
</feature>
<feature type="region of interest" description="Disordered" evidence="1">
    <location>
        <begin position="447"/>
        <end position="567"/>
    </location>
</feature>